<sequence length="90" mass="9644">MADGTECSAPTPTTPTLTPITVQNGWKMTNRVKRLPHGRVPKGSSHGIHVTCAETVPRCLDETLVSSSIPTMPHVQTGQLQSVFHGLVSQ</sequence>
<feature type="compositionally biased region" description="Low complexity" evidence="1">
    <location>
        <begin position="10"/>
        <end position="20"/>
    </location>
</feature>
<accession>A0A8T2NIE2</accession>
<evidence type="ECO:0000313" key="2">
    <source>
        <dbReference type="EMBL" id="KAG9340029.1"/>
    </source>
</evidence>
<keyword evidence="3" id="KW-1185">Reference proteome</keyword>
<dbReference type="EMBL" id="JAFBMS010000047">
    <property type="protein sequence ID" value="KAG9340029.1"/>
    <property type="molecule type" value="Genomic_DNA"/>
</dbReference>
<evidence type="ECO:0000313" key="3">
    <source>
        <dbReference type="Proteomes" id="UP000824540"/>
    </source>
</evidence>
<dbReference type="AlphaFoldDB" id="A0A8T2NIE2"/>
<comment type="caution">
    <text evidence="2">The sequence shown here is derived from an EMBL/GenBank/DDBJ whole genome shotgun (WGS) entry which is preliminary data.</text>
</comment>
<gene>
    <name evidence="2" type="ORF">JZ751_022140</name>
</gene>
<dbReference type="Proteomes" id="UP000824540">
    <property type="component" value="Unassembled WGS sequence"/>
</dbReference>
<evidence type="ECO:0000256" key="1">
    <source>
        <dbReference type="SAM" id="MobiDB-lite"/>
    </source>
</evidence>
<name>A0A8T2NIE2_9TELE</name>
<proteinExistence type="predicted"/>
<organism evidence="2 3">
    <name type="scientific">Albula glossodonta</name>
    <name type="common">roundjaw bonefish</name>
    <dbReference type="NCBI Taxonomy" id="121402"/>
    <lineage>
        <taxon>Eukaryota</taxon>
        <taxon>Metazoa</taxon>
        <taxon>Chordata</taxon>
        <taxon>Craniata</taxon>
        <taxon>Vertebrata</taxon>
        <taxon>Euteleostomi</taxon>
        <taxon>Actinopterygii</taxon>
        <taxon>Neopterygii</taxon>
        <taxon>Teleostei</taxon>
        <taxon>Albuliformes</taxon>
        <taxon>Albulidae</taxon>
        <taxon>Albula</taxon>
    </lineage>
</organism>
<feature type="region of interest" description="Disordered" evidence="1">
    <location>
        <begin position="1"/>
        <end position="20"/>
    </location>
</feature>
<reference evidence="2" key="1">
    <citation type="thesis" date="2021" institute="BYU ScholarsArchive" country="Provo, UT, USA">
        <title>Applications of and Algorithms for Genome Assembly and Genomic Analyses with an Emphasis on Marine Teleosts.</title>
        <authorList>
            <person name="Pickett B.D."/>
        </authorList>
    </citation>
    <scope>NUCLEOTIDE SEQUENCE</scope>
    <source>
        <strain evidence="2">HI-2016</strain>
    </source>
</reference>
<protein>
    <submittedName>
        <fullName evidence="2">Uncharacterized protein</fullName>
    </submittedName>
</protein>